<reference evidence="1 2" key="1">
    <citation type="journal article" date="2019" name="Nat. Ecol. Evol.">
        <title>Megaphylogeny resolves global patterns of mushroom evolution.</title>
        <authorList>
            <person name="Varga T."/>
            <person name="Krizsan K."/>
            <person name="Foldi C."/>
            <person name="Dima B."/>
            <person name="Sanchez-Garcia M."/>
            <person name="Sanchez-Ramirez S."/>
            <person name="Szollosi G.J."/>
            <person name="Szarkandi J.G."/>
            <person name="Papp V."/>
            <person name="Albert L."/>
            <person name="Andreopoulos W."/>
            <person name="Angelini C."/>
            <person name="Antonin V."/>
            <person name="Barry K.W."/>
            <person name="Bougher N.L."/>
            <person name="Buchanan P."/>
            <person name="Buyck B."/>
            <person name="Bense V."/>
            <person name="Catcheside P."/>
            <person name="Chovatia M."/>
            <person name="Cooper J."/>
            <person name="Damon W."/>
            <person name="Desjardin D."/>
            <person name="Finy P."/>
            <person name="Geml J."/>
            <person name="Haridas S."/>
            <person name="Hughes K."/>
            <person name="Justo A."/>
            <person name="Karasinski D."/>
            <person name="Kautmanova I."/>
            <person name="Kiss B."/>
            <person name="Kocsube S."/>
            <person name="Kotiranta H."/>
            <person name="LaButti K.M."/>
            <person name="Lechner B.E."/>
            <person name="Liimatainen K."/>
            <person name="Lipzen A."/>
            <person name="Lukacs Z."/>
            <person name="Mihaltcheva S."/>
            <person name="Morgado L.N."/>
            <person name="Niskanen T."/>
            <person name="Noordeloos M.E."/>
            <person name="Ohm R.A."/>
            <person name="Ortiz-Santana B."/>
            <person name="Ovrebo C."/>
            <person name="Racz N."/>
            <person name="Riley R."/>
            <person name="Savchenko A."/>
            <person name="Shiryaev A."/>
            <person name="Soop K."/>
            <person name="Spirin V."/>
            <person name="Szebenyi C."/>
            <person name="Tomsovsky M."/>
            <person name="Tulloss R.E."/>
            <person name="Uehling J."/>
            <person name="Grigoriev I.V."/>
            <person name="Vagvolgyi C."/>
            <person name="Papp T."/>
            <person name="Martin F.M."/>
            <person name="Miettinen O."/>
            <person name="Hibbett D.S."/>
            <person name="Nagy L.G."/>
        </authorList>
    </citation>
    <scope>NUCLEOTIDE SEQUENCE [LARGE SCALE GENOMIC DNA]</scope>
    <source>
        <strain evidence="1 2">NL-1719</strain>
    </source>
</reference>
<gene>
    <name evidence="1" type="ORF">BDN72DRAFT_843463</name>
</gene>
<name>A0ACD3ANI4_9AGAR</name>
<feature type="non-terminal residue" evidence="1">
    <location>
        <position position="459"/>
    </location>
</feature>
<evidence type="ECO:0000313" key="2">
    <source>
        <dbReference type="Proteomes" id="UP000308600"/>
    </source>
</evidence>
<organism evidence="1 2">
    <name type="scientific">Pluteus cervinus</name>
    <dbReference type="NCBI Taxonomy" id="181527"/>
    <lineage>
        <taxon>Eukaryota</taxon>
        <taxon>Fungi</taxon>
        <taxon>Dikarya</taxon>
        <taxon>Basidiomycota</taxon>
        <taxon>Agaricomycotina</taxon>
        <taxon>Agaricomycetes</taxon>
        <taxon>Agaricomycetidae</taxon>
        <taxon>Agaricales</taxon>
        <taxon>Pluteineae</taxon>
        <taxon>Pluteaceae</taxon>
        <taxon>Pluteus</taxon>
    </lineage>
</organism>
<accession>A0ACD3ANI4</accession>
<protein>
    <submittedName>
        <fullName evidence="1">Uncharacterized protein</fullName>
    </submittedName>
</protein>
<dbReference type="EMBL" id="ML208385">
    <property type="protein sequence ID" value="TFK67096.1"/>
    <property type="molecule type" value="Genomic_DNA"/>
</dbReference>
<keyword evidence="2" id="KW-1185">Reference proteome</keyword>
<sequence>MPDHTPKRPRTDTGPTSDNTLADGDSDIESLTSASLSARGKSTGASNGDSESLVGSGGHSARDGEELDEEDIILDSGKRRRGRPAGKTKESPTIPSDAKITYILTILSKSEAAKATSKRKPVNECLKLAMDEPWDTFKAQLLVKIDNALSPSPLDFSHYQVMVSISRALPKPGMVLSTADNYADLMTCIQGLTKLPIINISIEQRINPAKKKATQADEMAEGSDAEEDAPKEKKGKKKKAPVILPGNENRAKKVCELQERWECKDRRSTCVGTLCYIFPATSPHKGTHLPLNPERLECWASSMLKDPITVDKDTPPNHHLFDLKNGVLSPVLQRRLDEQNAKATAQPANTLKITLGESLVTILEPLVSAVAGSLVPRLVPQPAPATVAVASSTTAAAAPSTAATMLLGSDRVVGPDITMLDFCATYKLAPPILELFNKHSFTQARWLHFLSLGDLDTMG</sequence>
<evidence type="ECO:0000313" key="1">
    <source>
        <dbReference type="EMBL" id="TFK67096.1"/>
    </source>
</evidence>
<proteinExistence type="predicted"/>
<dbReference type="Proteomes" id="UP000308600">
    <property type="component" value="Unassembled WGS sequence"/>
</dbReference>